<dbReference type="InterPro" id="IPR003594">
    <property type="entry name" value="HATPase_dom"/>
</dbReference>
<accession>A0A0M0LL82</accession>
<keyword evidence="7" id="KW-0547">Nucleotide-binding</keyword>
<evidence type="ECO:0000256" key="8">
    <source>
        <dbReference type="ARBA" id="ARBA00022777"/>
    </source>
</evidence>
<dbReference type="SMART" id="SM00387">
    <property type="entry name" value="HATPase_c"/>
    <property type="match status" value="1"/>
</dbReference>
<evidence type="ECO:0000256" key="2">
    <source>
        <dbReference type="ARBA" id="ARBA00004651"/>
    </source>
</evidence>
<keyword evidence="12 13" id="KW-0472">Membrane</keyword>
<feature type="transmembrane region" description="Helical" evidence="13">
    <location>
        <begin position="42"/>
        <end position="63"/>
    </location>
</feature>
<keyword evidence="8" id="KW-0418">Kinase</keyword>
<protein>
    <recommendedName>
        <fullName evidence="3">histidine kinase</fullName>
        <ecNumber evidence="3">2.7.13.3</ecNumber>
    </recommendedName>
</protein>
<dbReference type="InterPro" id="IPR050351">
    <property type="entry name" value="BphY/WalK/GraS-like"/>
</dbReference>
<evidence type="ECO:0000256" key="6">
    <source>
        <dbReference type="ARBA" id="ARBA00022692"/>
    </source>
</evidence>
<dbReference type="CDD" id="cd00082">
    <property type="entry name" value="HisKA"/>
    <property type="match status" value="1"/>
</dbReference>
<keyword evidence="10 13" id="KW-1133">Transmembrane helix</keyword>
<evidence type="ECO:0000256" key="5">
    <source>
        <dbReference type="ARBA" id="ARBA00022679"/>
    </source>
</evidence>
<evidence type="ECO:0000256" key="7">
    <source>
        <dbReference type="ARBA" id="ARBA00022741"/>
    </source>
</evidence>
<comment type="caution">
    <text evidence="15">The sequence shown here is derived from an EMBL/GenBank/DDBJ whole genome shotgun (WGS) entry which is preliminary data.</text>
</comment>
<dbReference type="PROSITE" id="PS50109">
    <property type="entry name" value="HIS_KIN"/>
    <property type="match status" value="1"/>
</dbReference>
<proteinExistence type="predicted"/>
<dbReference type="Pfam" id="PF02518">
    <property type="entry name" value="HATPase_c"/>
    <property type="match status" value="1"/>
</dbReference>
<reference evidence="16" key="1">
    <citation type="submission" date="2015-08" db="EMBL/GenBank/DDBJ databases">
        <title>Fjat-10028 dsm 16317.</title>
        <authorList>
            <person name="Liu B."/>
            <person name="Wang J."/>
            <person name="Zhu Y."/>
            <person name="Liu G."/>
            <person name="Chen Q."/>
            <person name="Chen Z."/>
            <person name="Lan J."/>
            <person name="Che J."/>
            <person name="Ge C."/>
            <person name="Shi H."/>
            <person name="Pan Z."/>
            <person name="Liu X."/>
        </authorList>
    </citation>
    <scope>NUCLEOTIDE SEQUENCE [LARGE SCALE GENOMIC DNA]</scope>
    <source>
        <strain evidence="16">DSM 16317</strain>
    </source>
</reference>
<keyword evidence="16" id="KW-1185">Reference proteome</keyword>
<dbReference type="GO" id="GO:0005524">
    <property type="term" value="F:ATP binding"/>
    <property type="evidence" value="ECO:0007669"/>
    <property type="project" value="UniProtKB-KW"/>
</dbReference>
<dbReference type="InterPro" id="IPR005467">
    <property type="entry name" value="His_kinase_dom"/>
</dbReference>
<comment type="catalytic activity">
    <reaction evidence="1">
        <text>ATP + protein L-histidine = ADP + protein N-phospho-L-histidine.</text>
        <dbReference type="EC" id="2.7.13.3"/>
    </reaction>
</comment>
<evidence type="ECO:0000256" key="11">
    <source>
        <dbReference type="ARBA" id="ARBA00023012"/>
    </source>
</evidence>
<keyword evidence="5" id="KW-0808">Transferase</keyword>
<gene>
    <name evidence="15" type="ORF">AMD00_05020</name>
</gene>
<evidence type="ECO:0000256" key="4">
    <source>
        <dbReference type="ARBA" id="ARBA00022475"/>
    </source>
</evidence>
<dbReference type="Gene3D" id="3.30.565.10">
    <property type="entry name" value="Histidine kinase-like ATPase, C-terminal domain"/>
    <property type="match status" value="1"/>
</dbReference>
<feature type="domain" description="Histidine kinase" evidence="14">
    <location>
        <begin position="126"/>
        <end position="332"/>
    </location>
</feature>
<dbReference type="AlphaFoldDB" id="A0A0M0LL82"/>
<dbReference type="Proteomes" id="UP000036867">
    <property type="component" value="Unassembled WGS sequence"/>
</dbReference>
<dbReference type="GO" id="GO:0004721">
    <property type="term" value="F:phosphoprotein phosphatase activity"/>
    <property type="evidence" value="ECO:0007669"/>
    <property type="project" value="TreeGrafter"/>
</dbReference>
<dbReference type="InterPro" id="IPR036890">
    <property type="entry name" value="HATPase_C_sf"/>
</dbReference>
<evidence type="ECO:0000259" key="14">
    <source>
        <dbReference type="PROSITE" id="PS50109"/>
    </source>
</evidence>
<evidence type="ECO:0000256" key="13">
    <source>
        <dbReference type="SAM" id="Phobius"/>
    </source>
</evidence>
<dbReference type="PANTHER" id="PTHR45453:SF2">
    <property type="entry name" value="HISTIDINE KINASE"/>
    <property type="match status" value="1"/>
</dbReference>
<evidence type="ECO:0000313" key="15">
    <source>
        <dbReference type="EMBL" id="KOO51804.1"/>
    </source>
</evidence>
<evidence type="ECO:0000256" key="9">
    <source>
        <dbReference type="ARBA" id="ARBA00022840"/>
    </source>
</evidence>
<evidence type="ECO:0000256" key="1">
    <source>
        <dbReference type="ARBA" id="ARBA00000085"/>
    </source>
</evidence>
<dbReference type="SUPFAM" id="SSF55874">
    <property type="entry name" value="ATPase domain of HSP90 chaperone/DNA topoisomerase II/histidine kinase"/>
    <property type="match status" value="1"/>
</dbReference>
<dbReference type="GO" id="GO:0000155">
    <property type="term" value="F:phosphorelay sensor kinase activity"/>
    <property type="evidence" value="ECO:0007669"/>
    <property type="project" value="InterPro"/>
</dbReference>
<sequence length="338" mass="39528">MSVWQHLLFKRRLIITYIMIMSFITVMIYINPILSMPINNLFYLYLISTCFFFLYIFIEYYFIKKHFNALKSSCRDGFIIQEELLTPKTLEQKLFQQILKQVDQQHQQKVTSILNDKKETMDYMTSWFHEIKTPISVSRLIIENEKKNPVLNSIEEEVDTIEGYVEQALYFVRADDFNQDYFIVPVDLGVVIRSIIKQNAKIFIRKKIKLKLEVESTEVLTDQKWLAYILAQILSNALKYTSPQGEVKISTEEDDIERRLIIEDNGIGIDQADIQRVFDKGFTGMNGRSHGNSTGMGLYLAKRLANKLGHSITITSEKNLFTVVTIHFPKLHDYYAIT</sequence>
<evidence type="ECO:0000313" key="16">
    <source>
        <dbReference type="Proteomes" id="UP000036867"/>
    </source>
</evidence>
<evidence type="ECO:0000256" key="3">
    <source>
        <dbReference type="ARBA" id="ARBA00012438"/>
    </source>
</evidence>
<dbReference type="EMBL" id="LILB01000001">
    <property type="protein sequence ID" value="KOO51804.1"/>
    <property type="molecule type" value="Genomic_DNA"/>
</dbReference>
<dbReference type="EC" id="2.7.13.3" evidence="3"/>
<dbReference type="OrthoDB" id="9780487at2"/>
<dbReference type="PANTHER" id="PTHR45453">
    <property type="entry name" value="PHOSPHATE REGULON SENSOR PROTEIN PHOR"/>
    <property type="match status" value="1"/>
</dbReference>
<dbReference type="GO" id="GO:0016036">
    <property type="term" value="P:cellular response to phosphate starvation"/>
    <property type="evidence" value="ECO:0007669"/>
    <property type="project" value="TreeGrafter"/>
</dbReference>
<name>A0A0M0LL82_9BACL</name>
<dbReference type="GO" id="GO:0005886">
    <property type="term" value="C:plasma membrane"/>
    <property type="evidence" value="ECO:0007669"/>
    <property type="project" value="UniProtKB-SubCell"/>
</dbReference>
<evidence type="ECO:0000256" key="12">
    <source>
        <dbReference type="ARBA" id="ARBA00023136"/>
    </source>
</evidence>
<organism evidence="15 16">
    <name type="scientific">Viridibacillus arvi</name>
    <dbReference type="NCBI Taxonomy" id="263475"/>
    <lineage>
        <taxon>Bacteria</taxon>
        <taxon>Bacillati</taxon>
        <taxon>Bacillota</taxon>
        <taxon>Bacilli</taxon>
        <taxon>Bacillales</taxon>
        <taxon>Caryophanaceae</taxon>
        <taxon>Viridibacillus</taxon>
    </lineage>
</organism>
<keyword evidence="9" id="KW-0067">ATP-binding</keyword>
<evidence type="ECO:0000256" key="10">
    <source>
        <dbReference type="ARBA" id="ARBA00022989"/>
    </source>
</evidence>
<feature type="transmembrane region" description="Helical" evidence="13">
    <location>
        <begin position="12"/>
        <end position="30"/>
    </location>
</feature>
<keyword evidence="6 13" id="KW-0812">Transmembrane</keyword>
<keyword evidence="11" id="KW-0902">Two-component regulatory system</keyword>
<dbReference type="InterPro" id="IPR003661">
    <property type="entry name" value="HisK_dim/P_dom"/>
</dbReference>
<comment type="subcellular location">
    <subcellularLocation>
        <location evidence="2">Cell membrane</location>
        <topology evidence="2">Multi-pass membrane protein</topology>
    </subcellularLocation>
</comment>
<dbReference type="STRING" id="263475.AMD00_05020"/>
<keyword evidence="4" id="KW-1003">Cell membrane</keyword>